<dbReference type="GO" id="GO:0012505">
    <property type="term" value="C:endomembrane system"/>
    <property type="evidence" value="ECO:0007669"/>
    <property type="project" value="UniProtKB-SubCell"/>
</dbReference>
<dbReference type="EMBL" id="JAPUFD010000021">
    <property type="protein sequence ID" value="MDI1492862.1"/>
    <property type="molecule type" value="Genomic_DNA"/>
</dbReference>
<feature type="transmembrane region" description="Helical" evidence="8">
    <location>
        <begin position="77"/>
        <end position="98"/>
    </location>
</feature>
<comment type="caution">
    <text evidence="10">The sequence shown here is derived from an EMBL/GenBank/DDBJ whole genome shotgun (WGS) entry which is preliminary data.</text>
</comment>
<dbReference type="InterPro" id="IPR003492">
    <property type="entry name" value="Battenin_disease_Cln3"/>
</dbReference>
<comment type="subcellular location">
    <subcellularLocation>
        <location evidence="1">Endomembrane system</location>
        <topology evidence="1">Multi-pass membrane protein</topology>
    </subcellularLocation>
    <subcellularLocation>
        <location evidence="8">Vacuole membrane</location>
        <topology evidence="8">Multi-pass membrane protein</topology>
    </subcellularLocation>
</comment>
<sequence length="417" mass="44987">MYRAHLAQLFRGAEPRVCIAFWFFGLINNILYIILLTATLDLVPPTTPKSLVLLCDVLPGFLAKLVLPYFIHPVPYSARIIVLVILSTLGMLLVALSPSHLEGGTPSQKMAGVVLASLSSGAGESTFLGLTHWYGKFSLASWGSGTGAAGLVGAGWYAVCTTSLGLSSRRTLVAAAGFPVLMLIGFFLVLPKAGLERKASSESSSVDTRRGLEDEHDGVDGEAQDEDDGLVGRREEDSLLQQSLSANAVSIRNHGSSYPRWVKALLSNLCRSRALVIPYSYKSFYPTYFTLYQSFVFLSRSSLPLFRLHHLYPPSILQLLNLLLLGAHALFAYIPTVWLVFAIVSWEGVLGGLAYVNTFASISDDIPASGGQREFALGAVSVSDSAGIVLAGLVGLVAERPMCEWQVGRGRRGCEEI</sequence>
<dbReference type="PRINTS" id="PR01315">
    <property type="entry name" value="BATTENIN"/>
</dbReference>
<accession>A0AA43QV48</accession>
<evidence type="ECO:0000313" key="11">
    <source>
        <dbReference type="Proteomes" id="UP001161017"/>
    </source>
</evidence>
<keyword evidence="8" id="KW-0926">Vacuole</keyword>
<feature type="transmembrane region" description="Helical" evidence="8">
    <location>
        <begin position="375"/>
        <end position="398"/>
    </location>
</feature>
<name>A0AA43QV48_9LECA</name>
<keyword evidence="11" id="KW-1185">Reference proteome</keyword>
<evidence type="ECO:0000256" key="5">
    <source>
        <dbReference type="ARBA" id="ARBA00022970"/>
    </source>
</evidence>
<evidence type="ECO:0000256" key="2">
    <source>
        <dbReference type="ARBA" id="ARBA00007467"/>
    </source>
</evidence>
<proteinExistence type="inferred from homology"/>
<dbReference type="GO" id="GO:0051453">
    <property type="term" value="P:regulation of intracellular pH"/>
    <property type="evidence" value="ECO:0007669"/>
    <property type="project" value="TreeGrafter"/>
</dbReference>
<comment type="similarity">
    <text evidence="2 8">Belongs to the battenin family.</text>
</comment>
<evidence type="ECO:0000313" key="10">
    <source>
        <dbReference type="EMBL" id="MDI1492862.1"/>
    </source>
</evidence>
<dbReference type="PANTHER" id="PTHR10981">
    <property type="entry name" value="BATTENIN"/>
    <property type="match status" value="1"/>
</dbReference>
<evidence type="ECO:0000256" key="7">
    <source>
        <dbReference type="ARBA" id="ARBA00023136"/>
    </source>
</evidence>
<feature type="region of interest" description="Disordered" evidence="9">
    <location>
        <begin position="200"/>
        <end position="231"/>
    </location>
</feature>
<dbReference type="Pfam" id="PF02487">
    <property type="entry name" value="CLN3"/>
    <property type="match status" value="1"/>
</dbReference>
<evidence type="ECO:0000256" key="6">
    <source>
        <dbReference type="ARBA" id="ARBA00022989"/>
    </source>
</evidence>
<gene>
    <name evidence="10" type="primary">BTN1</name>
    <name evidence="10" type="ORF">OHK93_004645</name>
</gene>
<reference evidence="10" key="1">
    <citation type="journal article" date="2023" name="Genome Biol. Evol.">
        <title>First Whole Genome Sequence and Flow Cytometry Genome Size Data for the Lichen-Forming Fungus Ramalina farinacea (Ascomycota).</title>
        <authorList>
            <person name="Llewellyn T."/>
            <person name="Mian S."/>
            <person name="Hill R."/>
            <person name="Leitch I.J."/>
            <person name="Gaya E."/>
        </authorList>
    </citation>
    <scope>NUCLEOTIDE SEQUENCE</scope>
    <source>
        <strain evidence="10">LIQ254RAFAR</strain>
    </source>
</reference>
<dbReference type="InterPro" id="IPR036259">
    <property type="entry name" value="MFS_trans_sf"/>
</dbReference>
<dbReference type="PANTHER" id="PTHR10981:SF0">
    <property type="entry name" value="BATTENIN"/>
    <property type="match status" value="1"/>
</dbReference>
<dbReference type="SUPFAM" id="SSF103473">
    <property type="entry name" value="MFS general substrate transporter"/>
    <property type="match status" value="1"/>
</dbReference>
<evidence type="ECO:0000256" key="3">
    <source>
        <dbReference type="ARBA" id="ARBA00022448"/>
    </source>
</evidence>
<keyword evidence="7 8" id="KW-0472">Membrane</keyword>
<organism evidence="10 11">
    <name type="scientific">Ramalina farinacea</name>
    <dbReference type="NCBI Taxonomy" id="258253"/>
    <lineage>
        <taxon>Eukaryota</taxon>
        <taxon>Fungi</taxon>
        <taxon>Dikarya</taxon>
        <taxon>Ascomycota</taxon>
        <taxon>Pezizomycotina</taxon>
        <taxon>Lecanoromycetes</taxon>
        <taxon>OSLEUM clade</taxon>
        <taxon>Lecanoromycetidae</taxon>
        <taxon>Lecanorales</taxon>
        <taxon>Lecanorineae</taxon>
        <taxon>Ramalinaceae</taxon>
        <taxon>Ramalina</taxon>
    </lineage>
</organism>
<feature type="transmembrane region" description="Helical" evidence="8">
    <location>
        <begin position="139"/>
        <end position="159"/>
    </location>
</feature>
<dbReference type="AlphaFoldDB" id="A0AA43QV48"/>
<evidence type="ECO:0000256" key="4">
    <source>
        <dbReference type="ARBA" id="ARBA00022692"/>
    </source>
</evidence>
<dbReference type="GO" id="GO:0005774">
    <property type="term" value="C:vacuolar membrane"/>
    <property type="evidence" value="ECO:0007669"/>
    <property type="project" value="UniProtKB-SubCell"/>
</dbReference>
<keyword evidence="6 8" id="KW-1133">Transmembrane helix</keyword>
<feature type="transmembrane region" description="Helical" evidence="8">
    <location>
        <begin position="20"/>
        <end position="39"/>
    </location>
</feature>
<keyword evidence="4 8" id="KW-0812">Transmembrane</keyword>
<protein>
    <recommendedName>
        <fullName evidence="8">Protein BTN</fullName>
    </recommendedName>
</protein>
<dbReference type="Proteomes" id="UP001161017">
    <property type="component" value="Unassembled WGS sequence"/>
</dbReference>
<feature type="transmembrane region" description="Helical" evidence="8">
    <location>
        <begin position="51"/>
        <end position="71"/>
    </location>
</feature>
<feature type="compositionally biased region" description="Acidic residues" evidence="9">
    <location>
        <begin position="214"/>
        <end position="229"/>
    </location>
</feature>
<evidence type="ECO:0000256" key="9">
    <source>
        <dbReference type="SAM" id="MobiDB-lite"/>
    </source>
</evidence>
<keyword evidence="3" id="KW-0813">Transport</keyword>
<feature type="transmembrane region" description="Helical" evidence="8">
    <location>
        <begin position="171"/>
        <end position="190"/>
    </location>
</feature>
<keyword evidence="5" id="KW-0029">Amino-acid transport</keyword>
<feature type="transmembrane region" description="Helical" evidence="8">
    <location>
        <begin position="320"/>
        <end position="346"/>
    </location>
</feature>
<evidence type="ECO:0000256" key="8">
    <source>
        <dbReference type="RuleBase" id="RU361113"/>
    </source>
</evidence>
<dbReference type="GO" id="GO:0006865">
    <property type="term" value="P:amino acid transport"/>
    <property type="evidence" value="ECO:0007669"/>
    <property type="project" value="UniProtKB-KW"/>
</dbReference>
<evidence type="ECO:0000256" key="1">
    <source>
        <dbReference type="ARBA" id="ARBA00004127"/>
    </source>
</evidence>